<organism evidence="2 3">
    <name type="scientific">Cylindrotheca closterium</name>
    <dbReference type="NCBI Taxonomy" id="2856"/>
    <lineage>
        <taxon>Eukaryota</taxon>
        <taxon>Sar</taxon>
        <taxon>Stramenopiles</taxon>
        <taxon>Ochrophyta</taxon>
        <taxon>Bacillariophyta</taxon>
        <taxon>Bacillariophyceae</taxon>
        <taxon>Bacillariophycidae</taxon>
        <taxon>Bacillariales</taxon>
        <taxon>Bacillariaceae</taxon>
        <taxon>Cylindrotheca</taxon>
    </lineage>
</organism>
<dbReference type="EMBL" id="CAKOGP040001269">
    <property type="protein sequence ID" value="CAJ1944896.1"/>
    <property type="molecule type" value="Genomic_DNA"/>
</dbReference>
<name>A0AAD2FK65_9STRA</name>
<comment type="caution">
    <text evidence="2">The sequence shown here is derived from an EMBL/GenBank/DDBJ whole genome shotgun (WGS) entry which is preliminary data.</text>
</comment>
<reference evidence="2" key="1">
    <citation type="submission" date="2023-08" db="EMBL/GenBank/DDBJ databases">
        <authorList>
            <person name="Audoor S."/>
            <person name="Bilcke G."/>
        </authorList>
    </citation>
    <scope>NUCLEOTIDE SEQUENCE</scope>
</reference>
<accession>A0AAD2FK65</accession>
<evidence type="ECO:0000313" key="2">
    <source>
        <dbReference type="EMBL" id="CAJ1944896.1"/>
    </source>
</evidence>
<evidence type="ECO:0000313" key="3">
    <source>
        <dbReference type="Proteomes" id="UP001295423"/>
    </source>
</evidence>
<evidence type="ECO:0000256" key="1">
    <source>
        <dbReference type="SAM" id="Coils"/>
    </source>
</evidence>
<gene>
    <name evidence="2" type="ORF">CYCCA115_LOCUS9099</name>
</gene>
<sequence length="303" mass="34556">MSASVEQAVEQVAKAIARVENEIKEINEILKNPTISDVDKAYYRQKEDRLRQKESHYLQEKSQYLQEKADIRQKELLLIKRTPIPSIPENQSVNTPFLEDIQKDITAIKESVSKPDRATPQKTPASFGAEELSCLESDGDVHNLDEKEKGDAVLTTEQSGSLLQLDTEHQVVAFLTPFLTAVFQCNRSSNRVLVNSEEYKWLKTSGDEKSTYNQKPDMFICHKSLYQKRDPFDATGDSKLLQMRRSTDIFGQLSHWNLRRFLSVVLEAKKDISNSAFGQTINYAAHLSFEESGSFRSRIFLAS</sequence>
<keyword evidence="3" id="KW-1185">Reference proteome</keyword>
<proteinExistence type="predicted"/>
<feature type="coiled-coil region" evidence="1">
    <location>
        <begin position="2"/>
        <end position="32"/>
    </location>
</feature>
<keyword evidence="1" id="KW-0175">Coiled coil</keyword>
<dbReference type="AlphaFoldDB" id="A0AAD2FK65"/>
<protein>
    <submittedName>
        <fullName evidence="2">Uncharacterized protein</fullName>
    </submittedName>
</protein>
<dbReference type="Proteomes" id="UP001295423">
    <property type="component" value="Unassembled WGS sequence"/>
</dbReference>